<protein>
    <submittedName>
        <fullName evidence="2">Uncharacterized protein</fullName>
    </submittedName>
</protein>
<dbReference type="AlphaFoldDB" id="A0AAV4GBL7"/>
<sequence>MGTDKREQKREQRDRKTKNREKGDVDRNDDADDDDDEAAAAAAADDDDDNDSNNAYDYISSIGETEAANGKEAQWKSDSLSMCN</sequence>
<reference evidence="2 3" key="1">
    <citation type="journal article" date="2021" name="Elife">
        <title>Chloroplast acquisition without the gene transfer in kleptoplastic sea slugs, Plakobranchus ocellatus.</title>
        <authorList>
            <person name="Maeda T."/>
            <person name="Takahashi S."/>
            <person name="Yoshida T."/>
            <person name="Shimamura S."/>
            <person name="Takaki Y."/>
            <person name="Nagai Y."/>
            <person name="Toyoda A."/>
            <person name="Suzuki Y."/>
            <person name="Arimoto A."/>
            <person name="Ishii H."/>
            <person name="Satoh N."/>
            <person name="Nishiyama T."/>
            <person name="Hasebe M."/>
            <person name="Maruyama T."/>
            <person name="Minagawa J."/>
            <person name="Obokata J."/>
            <person name="Shigenobu S."/>
        </authorList>
    </citation>
    <scope>NUCLEOTIDE SEQUENCE [LARGE SCALE GENOMIC DNA]</scope>
</reference>
<feature type="region of interest" description="Disordered" evidence="1">
    <location>
        <begin position="1"/>
        <end position="57"/>
    </location>
</feature>
<proteinExistence type="predicted"/>
<name>A0AAV4GBL7_9GAST</name>
<accession>A0AAV4GBL7</accession>
<evidence type="ECO:0000313" key="3">
    <source>
        <dbReference type="Proteomes" id="UP000762676"/>
    </source>
</evidence>
<evidence type="ECO:0000256" key="1">
    <source>
        <dbReference type="SAM" id="MobiDB-lite"/>
    </source>
</evidence>
<evidence type="ECO:0000313" key="2">
    <source>
        <dbReference type="EMBL" id="GFR82879.1"/>
    </source>
</evidence>
<comment type="caution">
    <text evidence="2">The sequence shown here is derived from an EMBL/GenBank/DDBJ whole genome shotgun (WGS) entry which is preliminary data.</text>
</comment>
<dbReference type="Proteomes" id="UP000762676">
    <property type="component" value="Unassembled WGS sequence"/>
</dbReference>
<gene>
    <name evidence="2" type="ORF">ElyMa_005962500</name>
</gene>
<feature type="compositionally biased region" description="Acidic residues" evidence="1">
    <location>
        <begin position="29"/>
        <end position="51"/>
    </location>
</feature>
<keyword evidence="3" id="KW-1185">Reference proteome</keyword>
<organism evidence="2 3">
    <name type="scientific">Elysia marginata</name>
    <dbReference type="NCBI Taxonomy" id="1093978"/>
    <lineage>
        <taxon>Eukaryota</taxon>
        <taxon>Metazoa</taxon>
        <taxon>Spiralia</taxon>
        <taxon>Lophotrochozoa</taxon>
        <taxon>Mollusca</taxon>
        <taxon>Gastropoda</taxon>
        <taxon>Heterobranchia</taxon>
        <taxon>Euthyneura</taxon>
        <taxon>Panpulmonata</taxon>
        <taxon>Sacoglossa</taxon>
        <taxon>Placobranchoidea</taxon>
        <taxon>Plakobranchidae</taxon>
        <taxon>Elysia</taxon>
    </lineage>
</organism>
<feature type="compositionally biased region" description="Basic and acidic residues" evidence="1">
    <location>
        <begin position="1"/>
        <end position="28"/>
    </location>
</feature>
<dbReference type="EMBL" id="BMAT01011964">
    <property type="protein sequence ID" value="GFR82879.1"/>
    <property type="molecule type" value="Genomic_DNA"/>
</dbReference>